<dbReference type="Pfam" id="PF02810">
    <property type="entry name" value="SEC-C"/>
    <property type="match status" value="1"/>
</dbReference>
<dbReference type="AlphaFoldDB" id="A0A3M0G9D8"/>
<accession>A0A3M0G9D8</accession>
<reference evidence="1 2" key="1">
    <citation type="submission" date="2018-10" db="EMBL/GenBank/DDBJ databases">
        <title>Tessaracoccus antarcticuss sp. nov., isolated from sediment.</title>
        <authorList>
            <person name="Zhou L.Y."/>
            <person name="Du Z.J."/>
        </authorList>
    </citation>
    <scope>NUCLEOTIDE SEQUENCE [LARGE SCALE GENOMIC DNA]</scope>
    <source>
        <strain evidence="1 2">JDX10</strain>
    </source>
</reference>
<dbReference type="InterPro" id="IPR011990">
    <property type="entry name" value="TPR-like_helical_dom_sf"/>
</dbReference>
<gene>
    <name evidence="1" type="ORF">EAX62_03025</name>
</gene>
<dbReference type="InterPro" id="IPR004027">
    <property type="entry name" value="SEC_C_motif"/>
</dbReference>
<dbReference type="Gene3D" id="3.10.450.50">
    <property type="match status" value="1"/>
</dbReference>
<keyword evidence="2" id="KW-1185">Reference proteome</keyword>
<organism evidence="1 2">
    <name type="scientific">Tessaracoccus antarcticus</name>
    <dbReference type="NCBI Taxonomy" id="2479848"/>
    <lineage>
        <taxon>Bacteria</taxon>
        <taxon>Bacillati</taxon>
        <taxon>Actinomycetota</taxon>
        <taxon>Actinomycetes</taxon>
        <taxon>Propionibacteriales</taxon>
        <taxon>Propionibacteriaceae</taxon>
        <taxon>Tessaracoccus</taxon>
    </lineage>
</organism>
<comment type="caution">
    <text evidence="1">The sequence shown here is derived from an EMBL/GenBank/DDBJ whole genome shotgun (WGS) entry which is preliminary data.</text>
</comment>
<dbReference type="Proteomes" id="UP000275256">
    <property type="component" value="Unassembled WGS sequence"/>
</dbReference>
<protein>
    <submittedName>
        <fullName evidence="1">Zinc-binding protein</fullName>
    </submittedName>
</protein>
<evidence type="ECO:0000313" key="2">
    <source>
        <dbReference type="Proteomes" id="UP000275256"/>
    </source>
</evidence>
<evidence type="ECO:0000313" key="1">
    <source>
        <dbReference type="EMBL" id="RMB61620.1"/>
    </source>
</evidence>
<dbReference type="SUPFAM" id="SSF48452">
    <property type="entry name" value="TPR-like"/>
    <property type="match status" value="1"/>
</dbReference>
<proteinExistence type="predicted"/>
<name>A0A3M0G9D8_9ACTN</name>
<dbReference type="SUPFAM" id="SSF103642">
    <property type="entry name" value="Sec-C motif"/>
    <property type="match status" value="1"/>
</dbReference>
<sequence>MTGAPSWLSSGHAGSVATMSATPLEPAEPVIRRHLAAHGPMTTDALIDALVAEGVDLGACPEDRLLEVLDEGTDVVVALTDGRLAWLPGLLEGRVFTHRLSGAEAAHDFLGIGPDLMPVTILTESEIHRRLVDGSQIGEVGPWSDVALWEARGLDVADMEHDQNWLLPPGHFEGVGAQAGDLIGVRVTDAGFDIIAVDAVKKSTAAAAIAARLGPPDHPETVAEAVWMVCDKHIDAFREPVAPLGELLTALGLVLEGEWVAPAGFDFDIWRASTRIGDLMTHHDLDLDEATAVLTALRLHERISDVVDTVFDTSEESDWGDDNAPLPQLMQRAHQAATSTDFEADTRFMDTRDALDFFDEPIVAEAFLSEASSGDGFFATTLVVFAQFFEKLAPRAARPAMLWLQGRAHEHVGEIELAEQAFRAAEALDPAWPLTLMSLARLASDRGDAERGLSLLRRAGTLPDAPLMKMLEAFQPAPHPDLARNAPCWCGSGRKYKQCHLREQLSLAERAAWLYEKAVTDLLAGPFSSLLLDVASARTEDREVQDALGTALDDQLVRDVVLFEGGAFAHFLDRRGSLLPKDELQLAEQWLLVERSVHDVVGVQPGVSMTLRDLRTGDVNEVHAAAVSTGVQPGELYCARVVPAGGTMHIVGGLAPVSPDERDDLVALLDNLADPVELVAVLSRQSLRSGEPPAPR</sequence>
<dbReference type="EMBL" id="REFW01000001">
    <property type="protein sequence ID" value="RMB61620.1"/>
    <property type="molecule type" value="Genomic_DNA"/>
</dbReference>